<name>A0AAV8QSL4_ENSVE</name>
<accession>A0AAV8QSL4</accession>
<dbReference type="Proteomes" id="UP001222027">
    <property type="component" value="Unassembled WGS sequence"/>
</dbReference>
<proteinExistence type="inferred from homology"/>
<gene>
    <name evidence="7" type="ORF">OPV22_021595</name>
</gene>
<evidence type="ECO:0000313" key="7">
    <source>
        <dbReference type="EMBL" id="KAJ8477868.1"/>
    </source>
</evidence>
<keyword evidence="4" id="KW-0175">Coiled coil</keyword>
<feature type="region of interest" description="Disordered" evidence="6">
    <location>
        <begin position="260"/>
        <end position="283"/>
    </location>
</feature>
<evidence type="ECO:0000313" key="8">
    <source>
        <dbReference type="Proteomes" id="UP001222027"/>
    </source>
</evidence>
<comment type="caution">
    <text evidence="7">The sequence shown here is derived from an EMBL/GenBank/DDBJ whole genome shotgun (WGS) entry which is preliminary data.</text>
</comment>
<evidence type="ECO:0000256" key="6">
    <source>
        <dbReference type="SAM" id="MobiDB-lite"/>
    </source>
</evidence>
<dbReference type="EMBL" id="JAQQAF010000006">
    <property type="protein sequence ID" value="KAJ8477868.1"/>
    <property type="molecule type" value="Genomic_DNA"/>
</dbReference>
<keyword evidence="2" id="KW-0217">Developmental protein</keyword>
<dbReference type="GO" id="GO:0030154">
    <property type="term" value="P:cell differentiation"/>
    <property type="evidence" value="ECO:0007669"/>
    <property type="project" value="UniProtKB-KW"/>
</dbReference>
<evidence type="ECO:0000256" key="5">
    <source>
        <dbReference type="ARBA" id="ARBA00023089"/>
    </source>
</evidence>
<evidence type="ECO:0000256" key="2">
    <source>
        <dbReference type="ARBA" id="ARBA00022473"/>
    </source>
</evidence>
<evidence type="ECO:0008006" key="9">
    <source>
        <dbReference type="Google" id="ProtNLM"/>
    </source>
</evidence>
<keyword evidence="5" id="KW-0287">Flowering</keyword>
<sequence length="283" mass="30786">MAGRGRPPPPAVTHPADEPLLVRRAPVPSSILALEDRLAAQHRQIQVLLVDNQQLAVSHVALKQDLSASKHELRLAAASAAETKGAKDAEVREVYERSLKAEAEVRALEGMRAELAQVRSDVQSLGAVRHELVEQLQGLKGQLSSARAEHKQADTVMADIEIMRKEIQKGRAAIEFEKKVHADNTEQSQIMENNMVLMARELEKLHAELANAEKIAQVAAVASANSGSGYAGTYGNPGMAYAANFAGPQNFHQVQRTVNNDPQFGSSAVSHGQYDIQQTYAHR</sequence>
<comment type="similarity">
    <text evidence="1">Belongs to the FLX family.</text>
</comment>
<keyword evidence="3" id="KW-0221">Differentiation</keyword>
<dbReference type="InterPro" id="IPR040353">
    <property type="entry name" value="FLX/FLX-like"/>
</dbReference>
<reference evidence="7 8" key="1">
    <citation type="submission" date="2022-12" db="EMBL/GenBank/DDBJ databases">
        <title>Chromosome-scale assembly of the Ensete ventricosum genome.</title>
        <authorList>
            <person name="Dussert Y."/>
            <person name="Stocks J."/>
            <person name="Wendawek A."/>
            <person name="Woldeyes F."/>
            <person name="Nichols R.A."/>
            <person name="Borrell J.S."/>
        </authorList>
    </citation>
    <scope>NUCLEOTIDE SEQUENCE [LARGE SCALE GENOMIC DNA]</scope>
    <source>
        <strain evidence="8">cv. Maze</strain>
        <tissue evidence="7">Seeds</tissue>
    </source>
</reference>
<dbReference type="AlphaFoldDB" id="A0AAV8QSL4"/>
<keyword evidence="8" id="KW-1185">Reference proteome</keyword>
<dbReference type="PANTHER" id="PTHR33405:SF17">
    <property type="entry name" value="PROTEIN FLC EXPRESSOR"/>
    <property type="match status" value="1"/>
</dbReference>
<protein>
    <recommendedName>
        <fullName evidence="9">Protein FLC EXPRESSOR</fullName>
    </recommendedName>
</protein>
<organism evidence="7 8">
    <name type="scientific">Ensete ventricosum</name>
    <name type="common">Abyssinian banana</name>
    <name type="synonym">Musa ensete</name>
    <dbReference type="NCBI Taxonomy" id="4639"/>
    <lineage>
        <taxon>Eukaryota</taxon>
        <taxon>Viridiplantae</taxon>
        <taxon>Streptophyta</taxon>
        <taxon>Embryophyta</taxon>
        <taxon>Tracheophyta</taxon>
        <taxon>Spermatophyta</taxon>
        <taxon>Magnoliopsida</taxon>
        <taxon>Liliopsida</taxon>
        <taxon>Zingiberales</taxon>
        <taxon>Musaceae</taxon>
        <taxon>Ensete</taxon>
    </lineage>
</organism>
<evidence type="ECO:0000256" key="4">
    <source>
        <dbReference type="ARBA" id="ARBA00023054"/>
    </source>
</evidence>
<dbReference type="GO" id="GO:0009908">
    <property type="term" value="P:flower development"/>
    <property type="evidence" value="ECO:0007669"/>
    <property type="project" value="UniProtKB-KW"/>
</dbReference>
<evidence type="ECO:0000256" key="1">
    <source>
        <dbReference type="ARBA" id="ARBA00005405"/>
    </source>
</evidence>
<dbReference type="PANTHER" id="PTHR33405">
    <property type="entry name" value="PROTEIN FLX-LIKE 2"/>
    <property type="match status" value="1"/>
</dbReference>
<evidence type="ECO:0000256" key="3">
    <source>
        <dbReference type="ARBA" id="ARBA00022782"/>
    </source>
</evidence>